<reference evidence="1 2" key="1">
    <citation type="submission" date="2024-06" db="EMBL/GenBank/DDBJ databases">
        <authorList>
            <person name="Kaempfer P."/>
            <person name="Viver T."/>
        </authorList>
    </citation>
    <scope>NUCLEOTIDE SEQUENCE [LARGE SCALE GENOMIC DNA]</scope>
    <source>
        <strain evidence="1 2">ST-119</strain>
    </source>
</reference>
<name>A0ABW8Z1L6_9FLAO</name>
<evidence type="ECO:0000313" key="2">
    <source>
        <dbReference type="Proteomes" id="UP001629156"/>
    </source>
</evidence>
<organism evidence="1 2">
    <name type="scientific">Flavobacterium rhizosphaerae</name>
    <dbReference type="NCBI Taxonomy" id="3163298"/>
    <lineage>
        <taxon>Bacteria</taxon>
        <taxon>Pseudomonadati</taxon>
        <taxon>Bacteroidota</taxon>
        <taxon>Flavobacteriia</taxon>
        <taxon>Flavobacteriales</taxon>
        <taxon>Flavobacteriaceae</taxon>
        <taxon>Flavobacterium</taxon>
    </lineage>
</organism>
<accession>A0ABW8Z1L6</accession>
<keyword evidence="1" id="KW-0255">Endonuclease</keyword>
<dbReference type="EMBL" id="JBELPZ010000019">
    <property type="protein sequence ID" value="MFL9845617.1"/>
    <property type="molecule type" value="Genomic_DNA"/>
</dbReference>
<keyword evidence="2" id="KW-1185">Reference proteome</keyword>
<dbReference type="RefSeq" id="WP_408085899.1">
    <property type="nucleotide sequence ID" value="NZ_JBELPZ010000019.1"/>
</dbReference>
<dbReference type="GO" id="GO:0004519">
    <property type="term" value="F:endonuclease activity"/>
    <property type="evidence" value="ECO:0007669"/>
    <property type="project" value="UniProtKB-KW"/>
</dbReference>
<protein>
    <submittedName>
        <fullName evidence="1">Restriction endonuclease</fullName>
    </submittedName>
</protein>
<dbReference type="Proteomes" id="UP001629156">
    <property type="component" value="Unassembled WGS sequence"/>
</dbReference>
<comment type="caution">
    <text evidence="1">The sequence shown here is derived from an EMBL/GenBank/DDBJ whole genome shotgun (WGS) entry which is preliminary data.</text>
</comment>
<sequence>MKTHKLDNILEEFDFDLLNHPEFKEDSVREEIIVPIIKGLGYSAGLPNQIIRSRKLLHPYVSIGSQRKNIYIIPDYLFEVNGKPAWIMDAKSPSESTVNSVHVEQAYSYAIHSEVRVSYFVLCNGVYFTLYSINNDKPLLHFPTRALPGYWSQLKEFLLPDNVFTNAENNIRKDFGLHLKRLGFDDFPSLIFPNVPSFHIGQLDNDKYSMSSGLEYGGSSYVVTFDFHKDNLLQLKGKIPEEAFNKLVQRNTEGRTIVKFANELFFLDIDCQVGKELQENDKEIFLPLTVNKFL</sequence>
<dbReference type="Gene3D" id="3.90.1570.30">
    <property type="match status" value="1"/>
</dbReference>
<keyword evidence="1" id="KW-0540">Nuclease</keyword>
<gene>
    <name evidence="1" type="ORF">ABS766_14435</name>
</gene>
<keyword evidence="1" id="KW-0378">Hydrolase</keyword>
<evidence type="ECO:0000313" key="1">
    <source>
        <dbReference type="EMBL" id="MFL9845617.1"/>
    </source>
</evidence>
<proteinExistence type="predicted"/>